<evidence type="ECO:0000259" key="1">
    <source>
        <dbReference type="Pfam" id="PF09346"/>
    </source>
</evidence>
<accession>L1MDA6</accession>
<dbReference type="HOGENOM" id="CLU_113681_0_0_11"/>
<dbReference type="InterPro" id="IPR018958">
    <property type="entry name" value="Knr4/Smi1-like_dom"/>
</dbReference>
<dbReference type="SUPFAM" id="SSF160631">
    <property type="entry name" value="SMI1/KNR4-like"/>
    <property type="match status" value="1"/>
</dbReference>
<comment type="caution">
    <text evidence="2">The sequence shown here is derived from an EMBL/GenBank/DDBJ whole genome shotgun (WGS) entry which is preliminary data.</text>
</comment>
<organism evidence="2 3">
    <name type="scientific">Corynebacterium durum F0235</name>
    <dbReference type="NCBI Taxonomy" id="1035195"/>
    <lineage>
        <taxon>Bacteria</taxon>
        <taxon>Bacillati</taxon>
        <taxon>Actinomycetota</taxon>
        <taxon>Actinomycetes</taxon>
        <taxon>Mycobacteriales</taxon>
        <taxon>Corynebacteriaceae</taxon>
        <taxon>Corynebacterium</taxon>
    </lineage>
</organism>
<feature type="domain" description="Knr4/Smi1-like" evidence="1">
    <location>
        <begin position="66"/>
        <end position="174"/>
    </location>
</feature>
<gene>
    <name evidence="2" type="ORF">HMPREF9997_02062</name>
</gene>
<dbReference type="Pfam" id="PF09346">
    <property type="entry name" value="SMI1_KNR4"/>
    <property type="match status" value="1"/>
</dbReference>
<dbReference type="AlphaFoldDB" id="L1MDA6"/>
<evidence type="ECO:0000313" key="2">
    <source>
        <dbReference type="EMBL" id="EKX88954.1"/>
    </source>
</evidence>
<dbReference type="eggNOG" id="COG4282">
    <property type="taxonomic scope" value="Bacteria"/>
</dbReference>
<evidence type="ECO:0000313" key="3">
    <source>
        <dbReference type="Proteomes" id="UP000010445"/>
    </source>
</evidence>
<keyword evidence="3" id="KW-1185">Reference proteome</keyword>
<dbReference type="OrthoDB" id="4759758at2"/>
<name>L1MDA6_9CORY</name>
<dbReference type="InterPro" id="IPR037883">
    <property type="entry name" value="Knr4/Smi1-like_sf"/>
</dbReference>
<sequence>MSSLTSRYYDTLLRHLSTKDRAAFLELPGAEEGDITQVLEAYPNAPVDVIELLRLRDGTPFELPILGWHNGDFWEGYSLNSCRDIIGNKSRESIIDFYGIDYIESEGDEIFDPRIDVTIPMFRRLFFAADTTFYQLYVDVDPAPGGTVGQVIRFAGDGDEWLVIAPSFADYLQQVIDAYGYP</sequence>
<reference evidence="2 3" key="1">
    <citation type="submission" date="2012-05" db="EMBL/GenBank/DDBJ databases">
        <authorList>
            <person name="Weinstock G."/>
            <person name="Sodergren E."/>
            <person name="Lobos E.A."/>
            <person name="Fulton L."/>
            <person name="Fulton R."/>
            <person name="Courtney L."/>
            <person name="Fronick C."/>
            <person name="O'Laughlin M."/>
            <person name="Godfrey J."/>
            <person name="Wilson R.M."/>
            <person name="Miner T."/>
            <person name="Farmer C."/>
            <person name="Delehaunty K."/>
            <person name="Cordes M."/>
            <person name="Minx P."/>
            <person name="Tomlinson C."/>
            <person name="Chen J."/>
            <person name="Wollam A."/>
            <person name="Pepin K.H."/>
            <person name="Bhonagiri V."/>
            <person name="Zhang X."/>
            <person name="Suruliraj S."/>
            <person name="Warren W."/>
            <person name="Mitreva M."/>
            <person name="Mardis E.R."/>
            <person name="Wilson R.K."/>
        </authorList>
    </citation>
    <scope>NUCLEOTIDE SEQUENCE [LARGE SCALE GENOMIC DNA]</scope>
    <source>
        <strain evidence="2 3">F0235</strain>
    </source>
</reference>
<proteinExistence type="predicted"/>
<dbReference type="RefSeq" id="WP_006061490.1">
    <property type="nucleotide sequence ID" value="NZ_KB290820.1"/>
</dbReference>
<dbReference type="Proteomes" id="UP000010445">
    <property type="component" value="Unassembled WGS sequence"/>
</dbReference>
<dbReference type="EMBL" id="AMEM01000033">
    <property type="protein sequence ID" value="EKX88954.1"/>
    <property type="molecule type" value="Genomic_DNA"/>
</dbReference>
<protein>
    <submittedName>
        <fullName evidence="2">SMI1 / KNR4 family protein</fullName>
    </submittedName>
</protein>
<dbReference type="PATRIC" id="fig|1035195.3.peg.1847"/>